<evidence type="ECO:0000256" key="1">
    <source>
        <dbReference type="SAM" id="Phobius"/>
    </source>
</evidence>
<evidence type="ECO:0000313" key="3">
    <source>
        <dbReference type="EMBL" id="GGK66248.1"/>
    </source>
</evidence>
<dbReference type="AlphaFoldDB" id="A0A917QSC5"/>
<dbReference type="PANTHER" id="PTHR24094">
    <property type="entry name" value="SECRETED PROTEIN"/>
    <property type="match status" value="1"/>
</dbReference>
<dbReference type="PANTHER" id="PTHR24094:SF15">
    <property type="entry name" value="AMP-DEPENDENT SYNTHETASE_LIGASE DOMAIN-CONTAINING PROTEIN-RELATED"/>
    <property type="match status" value="1"/>
</dbReference>
<protein>
    <recommendedName>
        <fullName evidence="2">GmrSD restriction endonucleases C-terminal domain-containing protein</fullName>
    </recommendedName>
</protein>
<accession>A0A917QSC5</accession>
<keyword evidence="1" id="KW-0472">Membrane</keyword>
<keyword evidence="1" id="KW-1133">Transmembrane helix</keyword>
<sequence>MGKTHIDLSGRYRVAIALVAAFLPIPVVLAVALLWPAAPVSVSASPQPASARLLGQRQMVPEAPSADVVRKELAALTVEAPHSLKGYSRDKFEHWAIEDRWSETQQVVIHRDAKAAGPGTQAQAASRQWHSPYDDRILTAASQVHVDHVVPLANAWRSGADKWSPARRHKFANDLSTTQLVAVSVVANRTKGDQSPDQWVPPNTAYHCVYSRAWTHVKFTYGLSVTAKEKAALSSMLDTCP</sequence>
<organism evidence="3 4">
    <name type="scientific">Streptomyces flaveus</name>
    <dbReference type="NCBI Taxonomy" id="66370"/>
    <lineage>
        <taxon>Bacteria</taxon>
        <taxon>Bacillati</taxon>
        <taxon>Actinomycetota</taxon>
        <taxon>Actinomycetes</taxon>
        <taxon>Kitasatosporales</taxon>
        <taxon>Streptomycetaceae</taxon>
        <taxon>Streptomyces</taxon>
        <taxon>Streptomyces aurantiacus group</taxon>
    </lineage>
</organism>
<feature type="domain" description="GmrSD restriction endonucleases C-terminal" evidence="2">
    <location>
        <begin position="129"/>
        <end position="234"/>
    </location>
</feature>
<evidence type="ECO:0000259" key="2">
    <source>
        <dbReference type="Pfam" id="PF07510"/>
    </source>
</evidence>
<comment type="caution">
    <text evidence="3">The sequence shown here is derived from an EMBL/GenBank/DDBJ whole genome shotgun (WGS) entry which is preliminary data.</text>
</comment>
<name>A0A917QSC5_9ACTN</name>
<proteinExistence type="predicted"/>
<keyword evidence="1" id="KW-0812">Transmembrane</keyword>
<reference evidence="3" key="1">
    <citation type="journal article" date="2014" name="Int. J. Syst. Evol. Microbiol.">
        <title>Complete genome sequence of Corynebacterium casei LMG S-19264T (=DSM 44701T), isolated from a smear-ripened cheese.</title>
        <authorList>
            <consortium name="US DOE Joint Genome Institute (JGI-PGF)"/>
            <person name="Walter F."/>
            <person name="Albersmeier A."/>
            <person name="Kalinowski J."/>
            <person name="Ruckert C."/>
        </authorList>
    </citation>
    <scope>NUCLEOTIDE SEQUENCE</scope>
    <source>
        <strain evidence="3">JCM 3035</strain>
    </source>
</reference>
<evidence type="ECO:0000313" key="4">
    <source>
        <dbReference type="Proteomes" id="UP000637788"/>
    </source>
</evidence>
<dbReference type="RefSeq" id="WP_213089296.1">
    <property type="nucleotide sequence ID" value="NZ_BMPQ01000006.1"/>
</dbReference>
<feature type="transmembrane region" description="Helical" evidence="1">
    <location>
        <begin position="12"/>
        <end position="35"/>
    </location>
</feature>
<dbReference type="Proteomes" id="UP000637788">
    <property type="component" value="Unassembled WGS sequence"/>
</dbReference>
<gene>
    <name evidence="3" type="ORF">GCM10010094_29110</name>
</gene>
<reference evidence="3" key="2">
    <citation type="submission" date="2020-09" db="EMBL/GenBank/DDBJ databases">
        <authorList>
            <person name="Sun Q."/>
            <person name="Ohkuma M."/>
        </authorList>
    </citation>
    <scope>NUCLEOTIDE SEQUENCE</scope>
    <source>
        <strain evidence="3">JCM 3035</strain>
    </source>
</reference>
<dbReference type="InterPro" id="IPR011089">
    <property type="entry name" value="GmrSD_C"/>
</dbReference>
<keyword evidence="4" id="KW-1185">Reference proteome</keyword>
<dbReference type="EMBL" id="BMPQ01000006">
    <property type="protein sequence ID" value="GGK66248.1"/>
    <property type="molecule type" value="Genomic_DNA"/>
</dbReference>
<dbReference type="Pfam" id="PF07510">
    <property type="entry name" value="GmrSD_C"/>
    <property type="match status" value="1"/>
</dbReference>